<reference evidence="3" key="1">
    <citation type="submission" date="2021-01" db="EMBL/GenBank/DDBJ databases">
        <authorList>
            <consortium name="Genoscope - CEA"/>
            <person name="William W."/>
        </authorList>
    </citation>
    <scope>NUCLEOTIDE SEQUENCE</scope>
</reference>
<protein>
    <recommendedName>
        <fullName evidence="2">Alpha-1,4 glucan phosphorylase</fullName>
        <ecNumber evidence="2">2.4.1.1</ecNumber>
    </recommendedName>
</protein>
<gene>
    <name evidence="3" type="ORF">PPENT_87.1.T0080195</name>
</gene>
<comment type="catalytic activity">
    <reaction evidence="2">
        <text>[(1-&gt;4)-alpha-D-glucosyl](n) + phosphate = [(1-&gt;4)-alpha-D-glucosyl](n-1) + alpha-D-glucose 1-phosphate</text>
        <dbReference type="Rhea" id="RHEA:41732"/>
        <dbReference type="Rhea" id="RHEA-COMP:9584"/>
        <dbReference type="Rhea" id="RHEA-COMP:9586"/>
        <dbReference type="ChEBI" id="CHEBI:15444"/>
        <dbReference type="ChEBI" id="CHEBI:43474"/>
        <dbReference type="ChEBI" id="CHEBI:58601"/>
        <dbReference type="EC" id="2.4.1.1"/>
    </reaction>
</comment>
<dbReference type="EMBL" id="CAJJDO010000008">
    <property type="protein sequence ID" value="CAD8139622.1"/>
    <property type="molecule type" value="Genomic_DNA"/>
</dbReference>
<evidence type="ECO:0000256" key="1">
    <source>
        <dbReference type="ARBA" id="ARBA00006047"/>
    </source>
</evidence>
<evidence type="ECO:0000256" key="2">
    <source>
        <dbReference type="RuleBase" id="RU000587"/>
    </source>
</evidence>
<dbReference type="GO" id="GO:0005980">
    <property type="term" value="P:glycogen catabolic process"/>
    <property type="evidence" value="ECO:0007669"/>
    <property type="project" value="TreeGrafter"/>
</dbReference>
<comment type="function">
    <text evidence="2">Allosteric enzyme that catalyzes the rate-limiting step in glycogen catabolism, the phosphorolytic cleavage of glycogen to produce glucose-1-phosphate, and plays a central role in maintaining cellular and organismal glucose homeostasis.</text>
</comment>
<dbReference type="OrthoDB" id="446432at2759"/>
<organism evidence="3 4">
    <name type="scientific">Paramecium pentaurelia</name>
    <dbReference type="NCBI Taxonomy" id="43138"/>
    <lineage>
        <taxon>Eukaryota</taxon>
        <taxon>Sar</taxon>
        <taxon>Alveolata</taxon>
        <taxon>Ciliophora</taxon>
        <taxon>Intramacronucleata</taxon>
        <taxon>Oligohymenophorea</taxon>
        <taxon>Peniculida</taxon>
        <taxon>Parameciidae</taxon>
        <taxon>Paramecium</taxon>
    </lineage>
</organism>
<comment type="cofactor">
    <cofactor evidence="2">
        <name>pyridoxal 5'-phosphate</name>
        <dbReference type="ChEBI" id="CHEBI:597326"/>
    </cofactor>
</comment>
<dbReference type="GO" id="GO:0008184">
    <property type="term" value="F:glycogen phosphorylase activity"/>
    <property type="evidence" value="ECO:0007669"/>
    <property type="project" value="InterPro"/>
</dbReference>
<dbReference type="AlphaFoldDB" id="A0A8S1SMC4"/>
<dbReference type="PANTHER" id="PTHR11468:SF3">
    <property type="entry name" value="GLYCOGEN PHOSPHORYLASE, LIVER FORM"/>
    <property type="match status" value="1"/>
</dbReference>
<dbReference type="GO" id="GO:0030170">
    <property type="term" value="F:pyridoxal phosphate binding"/>
    <property type="evidence" value="ECO:0007669"/>
    <property type="project" value="TreeGrafter"/>
</dbReference>
<keyword evidence="2" id="KW-0328">Glycosyltransferase</keyword>
<comment type="caution">
    <text evidence="3">The sequence shown here is derived from an EMBL/GenBank/DDBJ whole genome shotgun (WGS) entry which is preliminary data.</text>
</comment>
<dbReference type="GO" id="GO:0005737">
    <property type="term" value="C:cytoplasm"/>
    <property type="evidence" value="ECO:0007669"/>
    <property type="project" value="TreeGrafter"/>
</dbReference>
<keyword evidence="2" id="KW-0808">Transferase</keyword>
<keyword evidence="2" id="KW-0663">Pyridoxal phosphate</keyword>
<keyword evidence="2" id="KW-0119">Carbohydrate metabolism</keyword>
<evidence type="ECO:0000313" key="3">
    <source>
        <dbReference type="EMBL" id="CAD8139622.1"/>
    </source>
</evidence>
<sequence>MIFGSEKLFQLLTQEAAPGYLNTKRINKLITSVAEVINHDLNSNYYLKVVFLQNSNVSQNEFMIPASDISQHISTAGKEASNTSNMKFVRNGVNIEISQEVGLDNIFIFGAKFEKASQLINSMKNTGPYKYIQKPLWSVIESIKSGILDKMLVIKRKIEIFYS</sequence>
<keyword evidence="4" id="KW-1185">Reference proteome</keyword>
<accession>A0A8S1SMC4</accession>
<dbReference type="Pfam" id="PF00343">
    <property type="entry name" value="Phosphorylase"/>
    <property type="match status" value="1"/>
</dbReference>
<comment type="similarity">
    <text evidence="1 2">Belongs to the glycogen phosphorylase family.</text>
</comment>
<proteinExistence type="inferred from homology"/>
<name>A0A8S1SMC4_9CILI</name>
<dbReference type="Proteomes" id="UP000689195">
    <property type="component" value="Unassembled WGS sequence"/>
</dbReference>
<dbReference type="EC" id="2.4.1.1" evidence="2"/>
<evidence type="ECO:0000313" key="4">
    <source>
        <dbReference type="Proteomes" id="UP000689195"/>
    </source>
</evidence>
<dbReference type="InterPro" id="IPR000811">
    <property type="entry name" value="Glyco_trans_35"/>
</dbReference>
<dbReference type="PANTHER" id="PTHR11468">
    <property type="entry name" value="GLYCOGEN PHOSPHORYLASE"/>
    <property type="match status" value="1"/>
</dbReference>